<protein>
    <submittedName>
        <fullName evidence="2">Uncharacterized protein</fullName>
    </submittedName>
</protein>
<evidence type="ECO:0000256" key="1">
    <source>
        <dbReference type="SAM" id="MobiDB-lite"/>
    </source>
</evidence>
<accession>A0A812X852</accession>
<evidence type="ECO:0000313" key="3">
    <source>
        <dbReference type="Proteomes" id="UP000601435"/>
    </source>
</evidence>
<comment type="caution">
    <text evidence="2">The sequence shown here is derived from an EMBL/GenBank/DDBJ whole genome shotgun (WGS) entry which is preliminary data.</text>
</comment>
<evidence type="ECO:0000313" key="2">
    <source>
        <dbReference type="EMBL" id="CAE7720035.1"/>
    </source>
</evidence>
<gene>
    <name evidence="2" type="ORF">SNEC2469_LOCUS20760</name>
</gene>
<feature type="compositionally biased region" description="Polar residues" evidence="1">
    <location>
        <begin position="1"/>
        <end position="17"/>
    </location>
</feature>
<dbReference type="Proteomes" id="UP000601435">
    <property type="component" value="Unassembled WGS sequence"/>
</dbReference>
<dbReference type="OrthoDB" id="406907at2759"/>
<feature type="region of interest" description="Disordered" evidence="1">
    <location>
        <begin position="1"/>
        <end position="32"/>
    </location>
</feature>
<sequence>MAGVASSSNQTFQSAATSDRRKSSPKFRSFHRPICPSMASQEAAAQSEKTCDKSQSWPLGRAQIIDWKSGRSVLAGQEDLPLRNALPSVCLEHWQQGWPHVQLQDAPGSGCFICDRSAPSTQPMAEKSSTFPARNARSAPGPKPFKPETLHPEPAAGPTRTGRYLRIQRPARISRLCKSGFGIRVTLTL</sequence>
<feature type="compositionally biased region" description="Polar residues" evidence="1">
    <location>
        <begin position="122"/>
        <end position="132"/>
    </location>
</feature>
<dbReference type="EMBL" id="CAJNJA010036407">
    <property type="protein sequence ID" value="CAE7720035.1"/>
    <property type="molecule type" value="Genomic_DNA"/>
</dbReference>
<reference evidence="2" key="1">
    <citation type="submission" date="2021-02" db="EMBL/GenBank/DDBJ databases">
        <authorList>
            <person name="Dougan E. K."/>
            <person name="Rhodes N."/>
            <person name="Thang M."/>
            <person name="Chan C."/>
        </authorList>
    </citation>
    <scope>NUCLEOTIDE SEQUENCE</scope>
</reference>
<name>A0A812X852_9DINO</name>
<proteinExistence type="predicted"/>
<keyword evidence="3" id="KW-1185">Reference proteome</keyword>
<organism evidence="2 3">
    <name type="scientific">Symbiodinium necroappetens</name>
    <dbReference type="NCBI Taxonomy" id="1628268"/>
    <lineage>
        <taxon>Eukaryota</taxon>
        <taxon>Sar</taxon>
        <taxon>Alveolata</taxon>
        <taxon>Dinophyceae</taxon>
        <taxon>Suessiales</taxon>
        <taxon>Symbiodiniaceae</taxon>
        <taxon>Symbiodinium</taxon>
    </lineage>
</organism>
<feature type="region of interest" description="Disordered" evidence="1">
    <location>
        <begin position="122"/>
        <end position="164"/>
    </location>
</feature>
<dbReference type="AlphaFoldDB" id="A0A812X852"/>